<keyword evidence="3" id="KW-0805">Transcription regulation</keyword>
<dbReference type="PANTHER" id="PTHR46577">
    <property type="entry name" value="HTH-TYPE TRANSCRIPTIONAL REGULATORY PROTEIN GABR"/>
    <property type="match status" value="1"/>
</dbReference>
<dbReference type="Pfam" id="PF00155">
    <property type="entry name" value="Aminotran_1_2"/>
    <property type="match status" value="1"/>
</dbReference>
<dbReference type="Gene3D" id="1.10.10.10">
    <property type="entry name" value="Winged helix-like DNA-binding domain superfamily/Winged helix DNA-binding domain"/>
    <property type="match status" value="1"/>
</dbReference>
<dbReference type="CDD" id="cd07377">
    <property type="entry name" value="WHTH_GntR"/>
    <property type="match status" value="1"/>
</dbReference>
<accession>A0A246JD68</accession>
<keyword evidence="5" id="KW-0804">Transcription</keyword>
<name>A0A246JD68_9BURK</name>
<feature type="domain" description="HTH gntR-type" evidence="7">
    <location>
        <begin position="26"/>
        <end position="94"/>
    </location>
</feature>
<dbReference type="InterPro" id="IPR036390">
    <property type="entry name" value="WH_DNA-bd_sf"/>
</dbReference>
<dbReference type="Pfam" id="PF00392">
    <property type="entry name" value="GntR"/>
    <property type="match status" value="1"/>
</dbReference>
<dbReference type="Gene3D" id="3.40.640.10">
    <property type="entry name" value="Type I PLP-dependent aspartate aminotransferase-like (Major domain)"/>
    <property type="match status" value="1"/>
</dbReference>
<reference evidence="8 9" key="1">
    <citation type="journal article" date="2008" name="Int. J. Syst. Evol. Microbiol.">
        <title>Description of Roseateles aquatilis sp. nov. and Roseateles terrae sp. nov., in the class Betaproteobacteria, and emended description of the genus Roseateles.</title>
        <authorList>
            <person name="Gomila M."/>
            <person name="Bowien B."/>
            <person name="Falsen E."/>
            <person name="Moore E.R."/>
            <person name="Lalucat J."/>
        </authorList>
    </citation>
    <scope>NUCLEOTIDE SEQUENCE [LARGE SCALE GENOMIC DNA]</scope>
    <source>
        <strain evidence="8 9">CCUG 48205</strain>
    </source>
</reference>
<dbReference type="AlphaFoldDB" id="A0A246JD68"/>
<dbReference type="InterPro" id="IPR000524">
    <property type="entry name" value="Tscrpt_reg_HTH_GntR"/>
</dbReference>
<sequence>MTRPLHELSRAESSLDLPTQPRRDGELKQTWIYRQLRDRVLAGTLAAGTRLPSTRDLAARWRVSRATVALAYDQLRSEGYLVSRAGSGTFIAAVVPDTLTTARGPRRAGTSATLPGSASMSATASTSTPIAERATRATSGIRALGANEAMTPAVPMTELGRPFVARVADAALFPMDAWRKALADAVRGASAHDLTHGDAMGAASLRAEIAKYLGLSRGIACHADQVLVLSGIRHGLALCGRQLLTGRETVAVEDPSYLHAEPLLARYAKRVVRVPIDAQGLRVDALSAAGDVRLVHVTPAHQSPTGVTMPVSRRLALLRWAADGDRWIVEDDYDSEFSYDSAPLPALKSLDRADRVIHCGSFNKTMFGELRIGYAVLPDALVPSFREARHLTGRANGVIEQLALASFLASGAFARHLRRSRLVYARRRDVVIAALQRALGAGRLHVTGAQAGFHLVWWPPPGFDVARLRELADAAGLVLPWISRMTSRSDLPDGAMLGYTGLGDDAVRAHADTLAQLIERTLGESPGRARSAKRRPRA</sequence>
<evidence type="ECO:0000256" key="4">
    <source>
        <dbReference type="ARBA" id="ARBA00023125"/>
    </source>
</evidence>
<dbReference type="OrthoDB" id="9804020at2"/>
<feature type="region of interest" description="Disordered" evidence="6">
    <location>
        <begin position="1"/>
        <end position="22"/>
    </location>
</feature>
<keyword evidence="2" id="KW-0663">Pyridoxal phosphate</keyword>
<dbReference type="InterPro" id="IPR004839">
    <property type="entry name" value="Aminotransferase_I/II_large"/>
</dbReference>
<proteinExistence type="inferred from homology"/>
<dbReference type="SUPFAM" id="SSF46785">
    <property type="entry name" value="Winged helix' DNA-binding domain"/>
    <property type="match status" value="1"/>
</dbReference>
<keyword evidence="4" id="KW-0238">DNA-binding</keyword>
<evidence type="ECO:0000256" key="3">
    <source>
        <dbReference type="ARBA" id="ARBA00023015"/>
    </source>
</evidence>
<organism evidence="8 9">
    <name type="scientific">Roseateles aquatilis</name>
    <dbReference type="NCBI Taxonomy" id="431061"/>
    <lineage>
        <taxon>Bacteria</taxon>
        <taxon>Pseudomonadati</taxon>
        <taxon>Pseudomonadota</taxon>
        <taxon>Betaproteobacteria</taxon>
        <taxon>Burkholderiales</taxon>
        <taxon>Sphaerotilaceae</taxon>
        <taxon>Roseateles</taxon>
    </lineage>
</organism>
<dbReference type="SUPFAM" id="SSF53383">
    <property type="entry name" value="PLP-dependent transferases"/>
    <property type="match status" value="1"/>
</dbReference>
<dbReference type="InterPro" id="IPR051446">
    <property type="entry name" value="HTH_trans_reg/aminotransferase"/>
</dbReference>
<gene>
    <name evidence="8" type="ORF">CDN99_13950</name>
</gene>
<evidence type="ECO:0000256" key="5">
    <source>
        <dbReference type="ARBA" id="ARBA00023163"/>
    </source>
</evidence>
<dbReference type="GO" id="GO:0030170">
    <property type="term" value="F:pyridoxal phosphate binding"/>
    <property type="evidence" value="ECO:0007669"/>
    <property type="project" value="InterPro"/>
</dbReference>
<feature type="compositionally biased region" description="Basic and acidic residues" evidence="6">
    <location>
        <begin position="1"/>
        <end position="10"/>
    </location>
</feature>
<dbReference type="PRINTS" id="PR00035">
    <property type="entry name" value="HTHGNTR"/>
</dbReference>
<keyword evidence="9" id="KW-1185">Reference proteome</keyword>
<dbReference type="SMART" id="SM00345">
    <property type="entry name" value="HTH_GNTR"/>
    <property type="match status" value="1"/>
</dbReference>
<evidence type="ECO:0000256" key="2">
    <source>
        <dbReference type="ARBA" id="ARBA00022898"/>
    </source>
</evidence>
<dbReference type="InterPro" id="IPR015421">
    <property type="entry name" value="PyrdxlP-dep_Trfase_major"/>
</dbReference>
<evidence type="ECO:0000313" key="9">
    <source>
        <dbReference type="Proteomes" id="UP000197468"/>
    </source>
</evidence>
<comment type="caution">
    <text evidence="8">The sequence shown here is derived from an EMBL/GenBank/DDBJ whole genome shotgun (WGS) entry which is preliminary data.</text>
</comment>
<evidence type="ECO:0000313" key="8">
    <source>
        <dbReference type="EMBL" id="OWQ90447.1"/>
    </source>
</evidence>
<evidence type="ECO:0000259" key="7">
    <source>
        <dbReference type="PROSITE" id="PS50949"/>
    </source>
</evidence>
<dbReference type="InterPro" id="IPR015424">
    <property type="entry name" value="PyrdxlP-dep_Trfase"/>
</dbReference>
<protein>
    <recommendedName>
        <fullName evidence="7">HTH gntR-type domain-containing protein</fullName>
    </recommendedName>
</protein>
<dbReference type="CDD" id="cd00609">
    <property type="entry name" value="AAT_like"/>
    <property type="match status" value="1"/>
</dbReference>
<evidence type="ECO:0000256" key="1">
    <source>
        <dbReference type="ARBA" id="ARBA00005384"/>
    </source>
</evidence>
<dbReference type="Proteomes" id="UP000197468">
    <property type="component" value="Unassembled WGS sequence"/>
</dbReference>
<dbReference type="InterPro" id="IPR036388">
    <property type="entry name" value="WH-like_DNA-bd_sf"/>
</dbReference>
<dbReference type="RefSeq" id="WP_088385468.1">
    <property type="nucleotide sequence ID" value="NZ_NIOF01000005.1"/>
</dbReference>
<evidence type="ECO:0000256" key="6">
    <source>
        <dbReference type="SAM" id="MobiDB-lite"/>
    </source>
</evidence>
<feature type="compositionally biased region" description="Low complexity" evidence="6">
    <location>
        <begin position="117"/>
        <end position="128"/>
    </location>
</feature>
<dbReference type="EMBL" id="NIOF01000005">
    <property type="protein sequence ID" value="OWQ90447.1"/>
    <property type="molecule type" value="Genomic_DNA"/>
</dbReference>
<dbReference type="GO" id="GO:0003677">
    <property type="term" value="F:DNA binding"/>
    <property type="evidence" value="ECO:0007669"/>
    <property type="project" value="UniProtKB-KW"/>
</dbReference>
<comment type="similarity">
    <text evidence="1">In the C-terminal section; belongs to the class-I pyridoxal-phosphate-dependent aminotransferase family.</text>
</comment>
<feature type="region of interest" description="Disordered" evidence="6">
    <location>
        <begin position="101"/>
        <end position="132"/>
    </location>
</feature>
<dbReference type="GO" id="GO:0003700">
    <property type="term" value="F:DNA-binding transcription factor activity"/>
    <property type="evidence" value="ECO:0007669"/>
    <property type="project" value="InterPro"/>
</dbReference>
<dbReference type="PROSITE" id="PS50949">
    <property type="entry name" value="HTH_GNTR"/>
    <property type="match status" value="1"/>
</dbReference>
<dbReference type="PANTHER" id="PTHR46577:SF1">
    <property type="entry name" value="HTH-TYPE TRANSCRIPTIONAL REGULATORY PROTEIN GABR"/>
    <property type="match status" value="1"/>
</dbReference>